<feature type="transmembrane region" description="Helical" evidence="1">
    <location>
        <begin position="32"/>
        <end position="55"/>
    </location>
</feature>
<dbReference type="PROSITE" id="PS50234">
    <property type="entry name" value="VWFA"/>
    <property type="match status" value="1"/>
</dbReference>
<dbReference type="STRING" id="517719.SAMN05421762_2366"/>
<dbReference type="Proteomes" id="UP000231644">
    <property type="component" value="Unassembled WGS sequence"/>
</dbReference>
<reference evidence="3 4" key="1">
    <citation type="submission" date="2016-10" db="EMBL/GenBank/DDBJ databases">
        <authorList>
            <person name="de Groot N.N."/>
        </authorList>
    </citation>
    <scope>NUCLEOTIDE SEQUENCE [LARGE SCALE GENOMIC DNA]</scope>
    <source>
        <strain evidence="3 4">DSM 29619</strain>
    </source>
</reference>
<protein>
    <submittedName>
        <fullName evidence="3">Flp pilus assembly protein TadG</fullName>
    </submittedName>
</protein>
<gene>
    <name evidence="3" type="ORF">SAMN05421762_2366</name>
</gene>
<dbReference type="SUPFAM" id="SSF53300">
    <property type="entry name" value="vWA-like"/>
    <property type="match status" value="1"/>
</dbReference>
<evidence type="ECO:0000256" key="1">
    <source>
        <dbReference type="SAM" id="Phobius"/>
    </source>
</evidence>
<accession>A0A1I1MD89</accession>
<keyword evidence="4" id="KW-1185">Reference proteome</keyword>
<keyword evidence="1" id="KW-0472">Membrane</keyword>
<dbReference type="EMBL" id="FOLX01000001">
    <property type="protein sequence ID" value="SFC83387.1"/>
    <property type="molecule type" value="Genomic_DNA"/>
</dbReference>
<dbReference type="AlphaFoldDB" id="A0A1I1MD89"/>
<evidence type="ECO:0000313" key="3">
    <source>
        <dbReference type="EMBL" id="SFC83387.1"/>
    </source>
</evidence>
<sequence>MSRRDRDPGMTIGIRQWFSKEIKQFSRAEDGVMLALVMVMMLVMFTVAGIGVDLMRTEMERTRLQQTIDSSALAAAHKDNQILPKQVVMDYFAKADLASYVTEDDITIGGENGGTSVMVDLRAEVKTPFLKNIGFETFTVPARGRAEQAYGNSEVSLVLDISGSMDENSRMTRLHTAAKEFVDTVLTDDSSNRVSLSLVPYTGDVNAGWEIFSRMNVRQLHNYSYCVQFTPDDFSTTAVSPDDHYLHGQHFSHVDRNFNYISCPTQSYEQITALSQNREALKTQIGRLTGRERTSIHIGVKWGAALLDPAARPLVNDMVDDSLIDEVFRDRPANFNSQSMKVLVVMTDGVNTETKRIKDFAYDTPDMRAHWARHAISDWDNQVYSSIQDDLFDTYYSSSLGNTLLQNICDAAKNNGILIYSIGFEISNTSAQAMEDCASSPSHFYRVEGVNISDAFSSIARQLVQLRLTL</sequence>
<proteinExistence type="predicted"/>
<dbReference type="Gene3D" id="3.40.50.410">
    <property type="entry name" value="von Willebrand factor, type A domain"/>
    <property type="match status" value="1"/>
</dbReference>
<evidence type="ECO:0000259" key="2">
    <source>
        <dbReference type="PROSITE" id="PS50234"/>
    </source>
</evidence>
<dbReference type="InterPro" id="IPR036465">
    <property type="entry name" value="vWFA_dom_sf"/>
</dbReference>
<keyword evidence="1" id="KW-1133">Transmembrane helix</keyword>
<dbReference type="InterPro" id="IPR028087">
    <property type="entry name" value="Tad_N"/>
</dbReference>
<evidence type="ECO:0000313" key="4">
    <source>
        <dbReference type="Proteomes" id="UP000231644"/>
    </source>
</evidence>
<dbReference type="RefSeq" id="WP_175480264.1">
    <property type="nucleotide sequence ID" value="NZ_FNZG01000001.1"/>
</dbReference>
<dbReference type="Pfam" id="PF13400">
    <property type="entry name" value="Tad"/>
    <property type="match status" value="1"/>
</dbReference>
<organism evidence="3 4">
    <name type="scientific">Pseudooceanicola nitratireducens</name>
    <dbReference type="NCBI Taxonomy" id="517719"/>
    <lineage>
        <taxon>Bacteria</taxon>
        <taxon>Pseudomonadati</taxon>
        <taxon>Pseudomonadota</taxon>
        <taxon>Alphaproteobacteria</taxon>
        <taxon>Rhodobacterales</taxon>
        <taxon>Paracoccaceae</taxon>
        <taxon>Pseudooceanicola</taxon>
    </lineage>
</organism>
<keyword evidence="1" id="KW-0812">Transmembrane</keyword>
<feature type="domain" description="VWFA" evidence="2">
    <location>
        <begin position="154"/>
        <end position="463"/>
    </location>
</feature>
<dbReference type="InterPro" id="IPR002035">
    <property type="entry name" value="VWF_A"/>
</dbReference>
<name>A0A1I1MD89_9RHOB</name>